<dbReference type="Proteomes" id="UP000275385">
    <property type="component" value="Unassembled WGS sequence"/>
</dbReference>
<comment type="caution">
    <text evidence="2">The sequence shown here is derived from an EMBL/GenBank/DDBJ whole genome shotgun (WGS) entry which is preliminary data.</text>
</comment>
<organism evidence="2 3">
    <name type="scientific">Coniochaeta pulveracea</name>
    <dbReference type="NCBI Taxonomy" id="177199"/>
    <lineage>
        <taxon>Eukaryota</taxon>
        <taxon>Fungi</taxon>
        <taxon>Dikarya</taxon>
        <taxon>Ascomycota</taxon>
        <taxon>Pezizomycotina</taxon>
        <taxon>Sordariomycetes</taxon>
        <taxon>Sordariomycetidae</taxon>
        <taxon>Coniochaetales</taxon>
        <taxon>Coniochaetaceae</taxon>
        <taxon>Coniochaeta</taxon>
    </lineage>
</organism>
<dbReference type="OrthoDB" id="2349272at2759"/>
<dbReference type="EMBL" id="QVQW01000053">
    <property type="protein sequence ID" value="RKU42688.1"/>
    <property type="molecule type" value="Genomic_DNA"/>
</dbReference>
<reference evidence="2 3" key="1">
    <citation type="submission" date="2018-08" db="EMBL/GenBank/DDBJ databases">
        <title>Draft genome of the lignicolous fungus Coniochaeta pulveracea.</title>
        <authorList>
            <person name="Borstlap C.J."/>
            <person name="De Witt R.N."/>
            <person name="Botha A."/>
            <person name="Volschenk H."/>
        </authorList>
    </citation>
    <scope>NUCLEOTIDE SEQUENCE [LARGE SCALE GENOMIC DNA]</scope>
    <source>
        <strain evidence="2 3">CAB683</strain>
    </source>
</reference>
<feature type="signal peptide" evidence="1">
    <location>
        <begin position="1"/>
        <end position="17"/>
    </location>
</feature>
<evidence type="ECO:0000256" key="1">
    <source>
        <dbReference type="SAM" id="SignalP"/>
    </source>
</evidence>
<evidence type="ECO:0000313" key="2">
    <source>
        <dbReference type="EMBL" id="RKU42688.1"/>
    </source>
</evidence>
<proteinExistence type="predicted"/>
<protein>
    <submittedName>
        <fullName evidence="2">Uncharacterized protein</fullName>
    </submittedName>
</protein>
<accession>A0A420Y490</accession>
<keyword evidence="3" id="KW-1185">Reference proteome</keyword>
<keyword evidence="1" id="KW-0732">Signal</keyword>
<name>A0A420Y490_9PEZI</name>
<feature type="chain" id="PRO_5019138064" evidence="1">
    <location>
        <begin position="18"/>
        <end position="215"/>
    </location>
</feature>
<gene>
    <name evidence="2" type="ORF">DL546_005534</name>
</gene>
<sequence>MYLTFSLALLLPTLALSAPLSNTSPAPLSPRDAPSAASLITEIMPGSASCTAGSGAHADDCRTAEQASPYLISAMQQYGLYAPGQIAAVLSLIGVESVDLKYKHNISPGRPGQGTSAMLMPENVAKYVASIPELKDGLAAAGGDVSKILELVTDDKYNFGAAPWWLTRVCSKDVIEGLVAGTDAAFQAYMGCVGVSATDDRLAYWRRAQKAFGLA</sequence>
<dbReference type="AlphaFoldDB" id="A0A420Y490"/>
<evidence type="ECO:0000313" key="3">
    <source>
        <dbReference type="Proteomes" id="UP000275385"/>
    </source>
</evidence>